<comment type="caution">
    <text evidence="4">The sequence shown here is derived from an EMBL/GenBank/DDBJ whole genome shotgun (WGS) entry which is preliminary data.</text>
</comment>
<dbReference type="Pfam" id="PF03061">
    <property type="entry name" value="4HBT"/>
    <property type="match status" value="1"/>
</dbReference>
<dbReference type="PANTHER" id="PTHR43240">
    <property type="entry name" value="1,4-DIHYDROXY-2-NAPHTHOYL-COA THIOESTERASE 1"/>
    <property type="match status" value="1"/>
</dbReference>
<evidence type="ECO:0000313" key="5">
    <source>
        <dbReference type="Proteomes" id="UP001501598"/>
    </source>
</evidence>
<keyword evidence="1" id="KW-0378">Hydrolase</keyword>
<reference evidence="5" key="1">
    <citation type="journal article" date="2019" name="Int. J. Syst. Evol. Microbiol.">
        <title>The Global Catalogue of Microorganisms (GCM) 10K type strain sequencing project: providing services to taxonomists for standard genome sequencing and annotation.</title>
        <authorList>
            <consortium name="The Broad Institute Genomics Platform"/>
            <consortium name="The Broad Institute Genome Sequencing Center for Infectious Disease"/>
            <person name="Wu L."/>
            <person name="Ma J."/>
        </authorList>
    </citation>
    <scope>NUCLEOTIDE SEQUENCE [LARGE SCALE GENOMIC DNA]</scope>
    <source>
        <strain evidence="5">JCM 17906</strain>
    </source>
</reference>
<evidence type="ECO:0000259" key="3">
    <source>
        <dbReference type="Pfam" id="PF03061"/>
    </source>
</evidence>
<dbReference type="RefSeq" id="WP_345418311.1">
    <property type="nucleotide sequence ID" value="NZ_BAABGT010000038.1"/>
</dbReference>
<accession>A0ABP8RTG9</accession>
<evidence type="ECO:0000256" key="2">
    <source>
        <dbReference type="SAM" id="MobiDB-lite"/>
    </source>
</evidence>
<proteinExistence type="predicted"/>
<keyword evidence="5" id="KW-1185">Reference proteome</keyword>
<organism evidence="4 5">
    <name type="scientific">Pseudonocardia xishanensis</name>
    <dbReference type="NCBI Taxonomy" id="630995"/>
    <lineage>
        <taxon>Bacteria</taxon>
        <taxon>Bacillati</taxon>
        <taxon>Actinomycetota</taxon>
        <taxon>Actinomycetes</taxon>
        <taxon>Pseudonocardiales</taxon>
        <taxon>Pseudonocardiaceae</taxon>
        <taxon>Pseudonocardia</taxon>
    </lineage>
</organism>
<dbReference type="InterPro" id="IPR006683">
    <property type="entry name" value="Thioestr_dom"/>
</dbReference>
<feature type="region of interest" description="Disordered" evidence="2">
    <location>
        <begin position="1"/>
        <end position="21"/>
    </location>
</feature>
<evidence type="ECO:0000313" key="4">
    <source>
        <dbReference type="EMBL" id="GAA4547501.1"/>
    </source>
</evidence>
<dbReference type="EMBL" id="BAABGT010000038">
    <property type="protein sequence ID" value="GAA4547501.1"/>
    <property type="molecule type" value="Genomic_DNA"/>
</dbReference>
<dbReference type="PANTHER" id="PTHR43240:SF1">
    <property type="entry name" value="BLR5584 PROTEIN"/>
    <property type="match status" value="1"/>
</dbReference>
<dbReference type="InterPro" id="IPR029069">
    <property type="entry name" value="HotDog_dom_sf"/>
</dbReference>
<dbReference type="NCBIfam" id="TIGR00369">
    <property type="entry name" value="unchar_dom_1"/>
    <property type="match status" value="1"/>
</dbReference>
<dbReference type="Gene3D" id="3.10.129.10">
    <property type="entry name" value="Hotdog Thioesterase"/>
    <property type="match status" value="1"/>
</dbReference>
<gene>
    <name evidence="4" type="ORF">GCM10023175_31880</name>
</gene>
<dbReference type="SUPFAM" id="SSF54637">
    <property type="entry name" value="Thioesterase/thiol ester dehydrase-isomerase"/>
    <property type="match status" value="1"/>
</dbReference>
<evidence type="ECO:0000256" key="1">
    <source>
        <dbReference type="ARBA" id="ARBA00022801"/>
    </source>
</evidence>
<name>A0ABP8RTG9_9PSEU</name>
<dbReference type="CDD" id="cd03443">
    <property type="entry name" value="PaaI_thioesterase"/>
    <property type="match status" value="1"/>
</dbReference>
<protein>
    <submittedName>
        <fullName evidence="4">PaaI family thioesterase</fullName>
    </submittedName>
</protein>
<dbReference type="Proteomes" id="UP001501598">
    <property type="component" value="Unassembled WGS sequence"/>
</dbReference>
<dbReference type="InterPro" id="IPR003736">
    <property type="entry name" value="PAAI_dom"/>
</dbReference>
<sequence length="165" mass="17267">MTDVQPVTRSRTHTWEDPAGMAGAAGMTGMEVFAALLAGELPPPPILSLVGFALDSFSHGRAVFRMTPGEHQYNPLGTVHGGVFATLLDSAMGCAVHTTLPAGVGYTSLDLDVKFLRPMTATSGEVTATGWVLNAGRRTALAQAELRDADDRLLAAASSSCILLR</sequence>
<feature type="domain" description="Thioesterase" evidence="3">
    <location>
        <begin position="77"/>
        <end position="154"/>
    </location>
</feature>